<protein>
    <submittedName>
        <fullName evidence="2">Uncharacterized protein</fullName>
    </submittedName>
</protein>
<reference evidence="2 3" key="1">
    <citation type="submission" date="2018-05" db="EMBL/GenBank/DDBJ databases">
        <title>Genomic Encyclopedia of Archaeal and Bacterial Type Strains, Phase II (KMG-II): from individual species to whole genera.</title>
        <authorList>
            <person name="Goeker M."/>
        </authorList>
    </citation>
    <scope>NUCLEOTIDE SEQUENCE [LARGE SCALE GENOMIC DNA]</scope>
    <source>
        <strain evidence="2 3">DSM 23514</strain>
    </source>
</reference>
<feature type="transmembrane region" description="Helical" evidence="1">
    <location>
        <begin position="97"/>
        <end position="118"/>
    </location>
</feature>
<name>A0A316E0K1_9FLAO</name>
<feature type="transmembrane region" description="Helical" evidence="1">
    <location>
        <begin position="40"/>
        <end position="58"/>
    </location>
</feature>
<organism evidence="2 3">
    <name type="scientific">Maribacter polysiphoniae</name>
    <dbReference type="NCBI Taxonomy" id="429344"/>
    <lineage>
        <taxon>Bacteria</taxon>
        <taxon>Pseudomonadati</taxon>
        <taxon>Bacteroidota</taxon>
        <taxon>Flavobacteriia</taxon>
        <taxon>Flavobacteriales</taxon>
        <taxon>Flavobacteriaceae</taxon>
        <taxon>Maribacter</taxon>
    </lineage>
</organism>
<feature type="transmembrane region" description="Helical" evidence="1">
    <location>
        <begin position="64"/>
        <end position="85"/>
    </location>
</feature>
<feature type="transmembrane region" description="Helical" evidence="1">
    <location>
        <begin position="13"/>
        <end position="33"/>
    </location>
</feature>
<accession>A0A316E0K1</accession>
<evidence type="ECO:0000256" key="1">
    <source>
        <dbReference type="SAM" id="Phobius"/>
    </source>
</evidence>
<sequence>MVVNPIDFNFRDFGWFDILNQWLCLGAIYLQFILMKKEKVLETLVVLALAPLVFYVLFHTEWLIYLSMGFLITPLISMKIALAIAKIWHTFSNYLGLVMNHALLFICFYLFLVPLSFFQRLFGANQILKKEKSNSYFQKRNHVFTKEDIKNPW</sequence>
<keyword evidence="1" id="KW-1133">Transmembrane helix</keyword>
<evidence type="ECO:0000313" key="3">
    <source>
        <dbReference type="Proteomes" id="UP000245667"/>
    </source>
</evidence>
<evidence type="ECO:0000313" key="2">
    <source>
        <dbReference type="EMBL" id="PWK23072.1"/>
    </source>
</evidence>
<dbReference type="Proteomes" id="UP000245667">
    <property type="component" value="Unassembled WGS sequence"/>
</dbReference>
<proteinExistence type="predicted"/>
<dbReference type="EMBL" id="QGGQ01000005">
    <property type="protein sequence ID" value="PWK23072.1"/>
    <property type="molecule type" value="Genomic_DNA"/>
</dbReference>
<gene>
    <name evidence="2" type="ORF">LX92_02401</name>
</gene>
<comment type="caution">
    <text evidence="2">The sequence shown here is derived from an EMBL/GenBank/DDBJ whole genome shotgun (WGS) entry which is preliminary data.</text>
</comment>
<keyword evidence="1" id="KW-0812">Transmembrane</keyword>
<dbReference type="AlphaFoldDB" id="A0A316E0K1"/>
<keyword evidence="1" id="KW-0472">Membrane</keyword>